<dbReference type="AlphaFoldDB" id="A0A251YFG4"/>
<feature type="transmembrane region" description="Helical" evidence="8">
    <location>
        <begin position="113"/>
        <end position="132"/>
    </location>
</feature>
<feature type="transmembrane region" description="Helical" evidence="8">
    <location>
        <begin position="364"/>
        <end position="382"/>
    </location>
</feature>
<feature type="compositionally biased region" description="Low complexity" evidence="7">
    <location>
        <begin position="496"/>
        <end position="509"/>
    </location>
</feature>
<evidence type="ECO:0000313" key="11">
    <source>
        <dbReference type="Proteomes" id="UP000195011"/>
    </source>
</evidence>
<dbReference type="PRINTS" id="PR01036">
    <property type="entry name" value="TCRTETB"/>
</dbReference>
<dbReference type="Pfam" id="PF07690">
    <property type="entry name" value="MFS_1"/>
    <property type="match status" value="1"/>
</dbReference>
<dbReference type="PANTHER" id="PTHR42718">
    <property type="entry name" value="MAJOR FACILITATOR SUPERFAMILY MULTIDRUG TRANSPORTER MFSC"/>
    <property type="match status" value="1"/>
</dbReference>
<feature type="transmembrane region" description="Helical" evidence="8">
    <location>
        <begin position="44"/>
        <end position="71"/>
    </location>
</feature>
<proteinExistence type="predicted"/>
<gene>
    <name evidence="10" type="primary">stp_3</name>
    <name evidence="10" type="ORF">BFL36_08375</name>
</gene>
<evidence type="ECO:0000256" key="8">
    <source>
        <dbReference type="SAM" id="Phobius"/>
    </source>
</evidence>
<feature type="transmembrane region" description="Helical" evidence="8">
    <location>
        <begin position="233"/>
        <end position="251"/>
    </location>
</feature>
<dbReference type="NCBIfam" id="TIGR00711">
    <property type="entry name" value="efflux_EmrB"/>
    <property type="match status" value="1"/>
</dbReference>
<feature type="region of interest" description="Disordered" evidence="7">
    <location>
        <begin position="495"/>
        <end position="520"/>
    </location>
</feature>
<keyword evidence="5 8" id="KW-1133">Transmembrane helix</keyword>
<evidence type="ECO:0000256" key="5">
    <source>
        <dbReference type="ARBA" id="ARBA00022989"/>
    </source>
</evidence>
<evidence type="ECO:0000313" key="10">
    <source>
        <dbReference type="EMBL" id="OUE22987.1"/>
    </source>
</evidence>
<feature type="transmembrane region" description="Helical" evidence="8">
    <location>
        <begin position="437"/>
        <end position="457"/>
    </location>
</feature>
<dbReference type="InterPro" id="IPR020846">
    <property type="entry name" value="MFS_dom"/>
</dbReference>
<feature type="transmembrane region" description="Helical" evidence="8">
    <location>
        <begin position="138"/>
        <end position="158"/>
    </location>
</feature>
<comment type="subcellular location">
    <subcellularLocation>
        <location evidence="1">Cell membrane</location>
        <topology evidence="1">Multi-pass membrane protein</topology>
    </subcellularLocation>
</comment>
<feature type="transmembrane region" description="Helical" evidence="8">
    <location>
        <begin position="83"/>
        <end position="101"/>
    </location>
</feature>
<keyword evidence="6 8" id="KW-0472">Membrane</keyword>
<feature type="transmembrane region" description="Helical" evidence="8">
    <location>
        <begin position="394"/>
        <end position="416"/>
    </location>
</feature>
<feature type="domain" description="Major facilitator superfamily (MFS) profile" evidence="9">
    <location>
        <begin position="47"/>
        <end position="492"/>
    </location>
</feature>
<evidence type="ECO:0000259" key="9">
    <source>
        <dbReference type="PROSITE" id="PS50850"/>
    </source>
</evidence>
<feature type="transmembrane region" description="Helical" evidence="8">
    <location>
        <begin position="201"/>
        <end position="221"/>
    </location>
</feature>
<feature type="transmembrane region" description="Helical" evidence="8">
    <location>
        <begin position="170"/>
        <end position="189"/>
    </location>
</feature>
<evidence type="ECO:0000256" key="2">
    <source>
        <dbReference type="ARBA" id="ARBA00022448"/>
    </source>
</evidence>
<dbReference type="PROSITE" id="PS50850">
    <property type="entry name" value="MFS"/>
    <property type="match status" value="1"/>
</dbReference>
<dbReference type="InterPro" id="IPR011701">
    <property type="entry name" value="MFS"/>
</dbReference>
<dbReference type="InterPro" id="IPR004638">
    <property type="entry name" value="EmrB-like"/>
</dbReference>
<evidence type="ECO:0000256" key="4">
    <source>
        <dbReference type="ARBA" id="ARBA00022692"/>
    </source>
</evidence>
<feature type="transmembrane region" description="Helical" evidence="8">
    <location>
        <begin position="300"/>
        <end position="319"/>
    </location>
</feature>
<dbReference type="Proteomes" id="UP000195011">
    <property type="component" value="Unassembled WGS sequence"/>
</dbReference>
<evidence type="ECO:0000256" key="7">
    <source>
        <dbReference type="SAM" id="MobiDB-lite"/>
    </source>
</evidence>
<dbReference type="SUPFAM" id="SSF103473">
    <property type="entry name" value="MFS general substrate transporter"/>
    <property type="match status" value="1"/>
</dbReference>
<feature type="transmembrane region" description="Helical" evidence="8">
    <location>
        <begin position="263"/>
        <end position="279"/>
    </location>
</feature>
<accession>A0A251YFG4</accession>
<name>A0A251YFG4_9MICO</name>
<dbReference type="Gene3D" id="1.20.1720.10">
    <property type="entry name" value="Multidrug resistance protein D"/>
    <property type="match status" value="1"/>
</dbReference>
<keyword evidence="3" id="KW-1003">Cell membrane</keyword>
<feature type="transmembrane region" description="Helical" evidence="8">
    <location>
        <begin position="469"/>
        <end position="487"/>
    </location>
</feature>
<dbReference type="PANTHER" id="PTHR42718:SF42">
    <property type="entry name" value="EXPORT PROTEIN"/>
    <property type="match status" value="1"/>
</dbReference>
<dbReference type="GO" id="GO:0022857">
    <property type="term" value="F:transmembrane transporter activity"/>
    <property type="evidence" value="ECO:0007669"/>
    <property type="project" value="InterPro"/>
</dbReference>
<comment type="caution">
    <text evidence="10">The sequence shown here is derived from an EMBL/GenBank/DDBJ whole genome shotgun (WGS) entry which is preliminary data.</text>
</comment>
<keyword evidence="4 8" id="KW-0812">Transmembrane</keyword>
<dbReference type="EMBL" id="MDJY01000040">
    <property type="protein sequence ID" value="OUE22987.1"/>
    <property type="molecule type" value="Genomic_DNA"/>
</dbReference>
<evidence type="ECO:0000256" key="6">
    <source>
        <dbReference type="ARBA" id="ARBA00023136"/>
    </source>
</evidence>
<evidence type="ECO:0000256" key="3">
    <source>
        <dbReference type="ARBA" id="ARBA00022475"/>
    </source>
</evidence>
<dbReference type="GO" id="GO:0005886">
    <property type="term" value="C:plasma membrane"/>
    <property type="evidence" value="ECO:0007669"/>
    <property type="project" value="UniProtKB-SubCell"/>
</dbReference>
<dbReference type="Gene3D" id="1.20.1250.20">
    <property type="entry name" value="MFS general substrate transporter like domains"/>
    <property type="match status" value="1"/>
</dbReference>
<evidence type="ECO:0000256" key="1">
    <source>
        <dbReference type="ARBA" id="ARBA00004651"/>
    </source>
</evidence>
<reference evidence="10 11" key="1">
    <citation type="submission" date="2016-08" db="EMBL/GenBank/DDBJ databases">
        <title>Genome sequence of Clavibacter michiganensis spp strain CFBP8017.</title>
        <authorList>
            <person name="Thapa S.P."/>
            <person name="Coaker G."/>
            <person name="Jacques M.-A."/>
        </authorList>
    </citation>
    <scope>NUCLEOTIDE SEQUENCE [LARGE SCALE GENOMIC DNA]</scope>
    <source>
        <strain evidence="10">CFBP8017</strain>
    </source>
</reference>
<protein>
    <submittedName>
        <fullName evidence="10">Multidrug resistance protein stp</fullName>
    </submittedName>
</protein>
<sequence>MTSRRMSLDTVQRHVDSATIDAMSTPTDWKHVSRESLERPPHGAVLAVVAASLPMFMAALDSLVMTFALPIIKVDLDASVEQLQWFVNAYSIVFTALMLPVAALGDLIGRRRVFLGGVVLFTAASIAAALASSSEMLIAARAVQGLGAAGIVPLSLALVSASTTAKARPIAIGVWGGVNGLGIAAGPIIGGAVVEGFTWPGIFWLNVPIGVVTVALVLVALRESTGRKLRFDVLGSVLGIVVTLPLIWAVVEGERRGWTDWRILAAFGLSAVGLAAFILHEHRSPHAFLPLRFFRERAFALANVGGLLFSAGVFGAIFLLSQFLQVSMGYGALEAGLRAAPWTLAPMVVAPLSGFIVQRLGVKPVLITGLALQAAAILVIALRIEAQTDYADVVLPMVAAGIGMGLTFAPLASAVLTGRVESEQGIASSVNSTLRQLGMAVGIALATAIFVGSGDYLPGQPFVDGMRPALLTCAAITAAGAVAMVALPRRVTTADAGPRASVSASASVPSPEPATAGRPQ</sequence>
<dbReference type="CDD" id="cd17321">
    <property type="entry name" value="MFS_MMR_MDR_like"/>
    <property type="match status" value="1"/>
</dbReference>
<feature type="transmembrane region" description="Helical" evidence="8">
    <location>
        <begin position="339"/>
        <end position="357"/>
    </location>
</feature>
<dbReference type="InterPro" id="IPR036259">
    <property type="entry name" value="MFS_trans_sf"/>
</dbReference>
<organism evidence="10 11">
    <name type="scientific">Clavibacter michiganensis</name>
    <dbReference type="NCBI Taxonomy" id="28447"/>
    <lineage>
        <taxon>Bacteria</taxon>
        <taxon>Bacillati</taxon>
        <taxon>Actinomycetota</taxon>
        <taxon>Actinomycetes</taxon>
        <taxon>Micrococcales</taxon>
        <taxon>Microbacteriaceae</taxon>
        <taxon>Clavibacter</taxon>
    </lineage>
</organism>
<keyword evidence="2" id="KW-0813">Transport</keyword>